<dbReference type="Proteomes" id="UP000799757">
    <property type="component" value="Unassembled WGS sequence"/>
</dbReference>
<dbReference type="OrthoDB" id="3844893at2759"/>
<dbReference type="InterPro" id="IPR001506">
    <property type="entry name" value="Peptidase_M12A"/>
</dbReference>
<protein>
    <submittedName>
        <fullName evidence="3">Zincin</fullName>
    </submittedName>
</protein>
<dbReference type="EMBL" id="MU001778">
    <property type="protein sequence ID" value="KAF2798695.1"/>
    <property type="molecule type" value="Genomic_DNA"/>
</dbReference>
<dbReference type="SUPFAM" id="SSF55486">
    <property type="entry name" value="Metalloproteases ('zincins'), catalytic domain"/>
    <property type="match status" value="1"/>
</dbReference>
<dbReference type="InterPro" id="IPR024079">
    <property type="entry name" value="MetalloPept_cat_dom_sf"/>
</dbReference>
<feature type="region of interest" description="Disordered" evidence="1">
    <location>
        <begin position="38"/>
        <end position="64"/>
    </location>
</feature>
<dbReference type="GO" id="GO:0004222">
    <property type="term" value="F:metalloendopeptidase activity"/>
    <property type="evidence" value="ECO:0007669"/>
    <property type="project" value="InterPro"/>
</dbReference>
<feature type="domain" description="Peptidase M12A" evidence="2">
    <location>
        <begin position="165"/>
        <end position="249"/>
    </location>
</feature>
<proteinExistence type="predicted"/>
<reference evidence="3" key="1">
    <citation type="journal article" date="2020" name="Stud. Mycol.">
        <title>101 Dothideomycetes genomes: a test case for predicting lifestyles and emergence of pathogens.</title>
        <authorList>
            <person name="Haridas S."/>
            <person name="Albert R."/>
            <person name="Binder M."/>
            <person name="Bloem J."/>
            <person name="Labutti K."/>
            <person name="Salamov A."/>
            <person name="Andreopoulos B."/>
            <person name="Baker S."/>
            <person name="Barry K."/>
            <person name="Bills G."/>
            <person name="Bluhm B."/>
            <person name="Cannon C."/>
            <person name="Castanera R."/>
            <person name="Culley D."/>
            <person name="Daum C."/>
            <person name="Ezra D."/>
            <person name="Gonzalez J."/>
            <person name="Henrissat B."/>
            <person name="Kuo A."/>
            <person name="Liang C."/>
            <person name="Lipzen A."/>
            <person name="Lutzoni F."/>
            <person name="Magnuson J."/>
            <person name="Mondo S."/>
            <person name="Nolan M."/>
            <person name="Ohm R."/>
            <person name="Pangilinan J."/>
            <person name="Park H.-J."/>
            <person name="Ramirez L."/>
            <person name="Alfaro M."/>
            <person name="Sun H."/>
            <person name="Tritt A."/>
            <person name="Yoshinaga Y."/>
            <person name="Zwiers L.-H."/>
            <person name="Turgeon B."/>
            <person name="Goodwin S."/>
            <person name="Spatafora J."/>
            <person name="Crous P."/>
            <person name="Grigoriev I."/>
        </authorList>
    </citation>
    <scope>NUCLEOTIDE SEQUENCE</scope>
    <source>
        <strain evidence="3">CBS 109.77</strain>
    </source>
</reference>
<gene>
    <name evidence="3" type="ORF">K505DRAFT_295961</name>
</gene>
<dbReference type="Gene3D" id="2.160.20.120">
    <property type="match status" value="1"/>
</dbReference>
<dbReference type="AlphaFoldDB" id="A0A6A6XRS2"/>
<keyword evidence="4" id="KW-1185">Reference proteome</keyword>
<dbReference type="GO" id="GO:0006508">
    <property type="term" value="P:proteolysis"/>
    <property type="evidence" value="ECO:0007669"/>
    <property type="project" value="InterPro"/>
</dbReference>
<sequence>MGRPELLVPSFLGQSFILSLPSSNLLLASSVSSYGYYSHGNSSTEPRPRKSSRREPAHNIAPTDALWPPDKRHLKVSFLDGNTWEQDTVKKIVKEHYNSIPMRIRFKFLDDGATDSSDIRITFVTESKAYIGRHAKGYRGKPTMWLNMHPNLQRPEHRKLKRQADILHEFGHTLGMEHEQKHPGCNLNLNFVAIATRMGWSIDKVKRAYKKMSSIRATMLPYDPKSIMHYSVDRGDTYSLQTIIPQNEVLSNGDKEFLKFIYPIEEEPKLKPKNTLEIVPFEKTVSKRDEKPKVKIEKERKKRLRKSWDNLEPTVVSGSGHSVVIGGYVLVNGSAKVEVQGGGFVRLNGSGRVSVNGDSIVELNGSGQIFVDGDANVKINGSGRVYVNGSGSAIVRGSGGVYFTG</sequence>
<name>A0A6A6XRS2_9PLEO</name>
<dbReference type="Pfam" id="PF01400">
    <property type="entry name" value="Astacin"/>
    <property type="match status" value="1"/>
</dbReference>
<evidence type="ECO:0000259" key="2">
    <source>
        <dbReference type="Pfam" id="PF01400"/>
    </source>
</evidence>
<evidence type="ECO:0000313" key="3">
    <source>
        <dbReference type="EMBL" id="KAF2798695.1"/>
    </source>
</evidence>
<organism evidence="3 4">
    <name type="scientific">Melanomma pulvis-pyrius CBS 109.77</name>
    <dbReference type="NCBI Taxonomy" id="1314802"/>
    <lineage>
        <taxon>Eukaryota</taxon>
        <taxon>Fungi</taxon>
        <taxon>Dikarya</taxon>
        <taxon>Ascomycota</taxon>
        <taxon>Pezizomycotina</taxon>
        <taxon>Dothideomycetes</taxon>
        <taxon>Pleosporomycetidae</taxon>
        <taxon>Pleosporales</taxon>
        <taxon>Melanommataceae</taxon>
        <taxon>Melanomma</taxon>
    </lineage>
</organism>
<evidence type="ECO:0000256" key="1">
    <source>
        <dbReference type="SAM" id="MobiDB-lite"/>
    </source>
</evidence>
<accession>A0A6A6XRS2</accession>
<dbReference type="Gene3D" id="3.40.390.10">
    <property type="entry name" value="Collagenase (Catalytic Domain)"/>
    <property type="match status" value="1"/>
</dbReference>
<evidence type="ECO:0000313" key="4">
    <source>
        <dbReference type="Proteomes" id="UP000799757"/>
    </source>
</evidence>